<dbReference type="PANTHER" id="PTHR31446:SF2">
    <property type="entry name" value="ACID PHOSPHATASE_VANADIUM-DEPENDENT HALOPEROXIDASE-RELATED PROTEIN"/>
    <property type="match status" value="1"/>
</dbReference>
<keyword evidence="2" id="KW-1185">Reference proteome</keyword>
<dbReference type="Pfam" id="PF02681">
    <property type="entry name" value="DUF212"/>
    <property type="match status" value="1"/>
</dbReference>
<dbReference type="OrthoDB" id="1909848at2759"/>
<name>A0A2C9UA30_MANES</name>
<dbReference type="EMBL" id="CM004402">
    <property type="protein sequence ID" value="OAY26509.1"/>
    <property type="molecule type" value="Genomic_DNA"/>
</dbReference>
<dbReference type="AlphaFoldDB" id="A0A2C9UA30"/>
<dbReference type="InterPro" id="IPR003832">
    <property type="entry name" value="DUF212"/>
</dbReference>
<organism evidence="1 2">
    <name type="scientific">Manihot esculenta</name>
    <name type="common">Cassava</name>
    <name type="synonym">Jatropha manihot</name>
    <dbReference type="NCBI Taxonomy" id="3983"/>
    <lineage>
        <taxon>Eukaryota</taxon>
        <taxon>Viridiplantae</taxon>
        <taxon>Streptophyta</taxon>
        <taxon>Embryophyta</taxon>
        <taxon>Tracheophyta</taxon>
        <taxon>Spermatophyta</taxon>
        <taxon>Magnoliopsida</taxon>
        <taxon>eudicotyledons</taxon>
        <taxon>Gunneridae</taxon>
        <taxon>Pentapetalae</taxon>
        <taxon>rosids</taxon>
        <taxon>fabids</taxon>
        <taxon>Malpighiales</taxon>
        <taxon>Euphorbiaceae</taxon>
        <taxon>Crotonoideae</taxon>
        <taxon>Manihoteae</taxon>
        <taxon>Manihot</taxon>
    </lineage>
</organism>
<gene>
    <name evidence="1" type="ORF">MANES_16G053100v8</name>
</gene>
<comment type="caution">
    <text evidence="1">The sequence shown here is derived from an EMBL/GenBank/DDBJ whole genome shotgun (WGS) entry which is preliminary data.</text>
</comment>
<dbReference type="PANTHER" id="PTHR31446">
    <property type="entry name" value="ACID PHOSPHATASE/VANADIUM-DEPENDENT HALOPEROXIDASE-RELATED PROTEIN"/>
    <property type="match status" value="1"/>
</dbReference>
<sequence length="295" mass="31671">MVLQCWSCASYPKSTALFSQKRLVALSDSKAHHQAYTYNTNYKCSLPLLGLPNKSYKTSTTSKFTCLFKLGLEDIAGIAHNKVLIAAGVSAAVGQFSKPFTSLLLYGKDFDVKAAFQAGGFPSTHSSAVVATATCLALERGFSDSIFGLSVVYAGLIMYDSQGVRREVGNHAKVLNKQLSNTQVNSLASKGRDDLIDSQQGISSTLGEDLSPPLSKEGRRFVQNSTNAPLLVKTENKTRQTSQMLTSSSISAEEETGKALNIFYPLKESIGHTEVEVIAGALLGFFVSLAVYATV</sequence>
<dbReference type="Gramene" id="Manes.16G053100.1.v8.1">
    <property type="protein sequence ID" value="Manes.16G053100.1.v8.1.CDS"/>
    <property type="gene ID" value="Manes.16G053100.v8.1"/>
</dbReference>
<dbReference type="Proteomes" id="UP000091857">
    <property type="component" value="Chromosome 16"/>
</dbReference>
<evidence type="ECO:0000313" key="2">
    <source>
        <dbReference type="Proteomes" id="UP000091857"/>
    </source>
</evidence>
<protein>
    <submittedName>
        <fullName evidence="1">Uncharacterized protein</fullName>
    </submittedName>
</protein>
<dbReference type="STRING" id="3983.A0A2C9UA30"/>
<accession>A0A2C9UA30</accession>
<proteinExistence type="predicted"/>
<reference evidence="2" key="1">
    <citation type="journal article" date="2016" name="Nat. Biotechnol.">
        <title>Sequencing wild and cultivated cassava and related species reveals extensive interspecific hybridization and genetic diversity.</title>
        <authorList>
            <person name="Bredeson J.V."/>
            <person name="Lyons J.B."/>
            <person name="Prochnik S.E."/>
            <person name="Wu G.A."/>
            <person name="Ha C.M."/>
            <person name="Edsinger-Gonzales E."/>
            <person name="Grimwood J."/>
            <person name="Schmutz J."/>
            <person name="Rabbi I.Y."/>
            <person name="Egesi C."/>
            <person name="Nauluvula P."/>
            <person name="Lebot V."/>
            <person name="Ndunguru J."/>
            <person name="Mkamilo G."/>
            <person name="Bart R.S."/>
            <person name="Setter T.L."/>
            <person name="Gleadow R.M."/>
            <person name="Kulakow P."/>
            <person name="Ferguson M.E."/>
            <person name="Rounsley S."/>
            <person name="Rokhsar D.S."/>
        </authorList>
    </citation>
    <scope>NUCLEOTIDE SEQUENCE [LARGE SCALE GENOMIC DNA]</scope>
    <source>
        <strain evidence="2">cv. AM560-2</strain>
    </source>
</reference>
<evidence type="ECO:0000313" key="1">
    <source>
        <dbReference type="EMBL" id="OAY26509.1"/>
    </source>
</evidence>